<organism evidence="2 3">
    <name type="scientific">Dorcoceras hygrometricum</name>
    <dbReference type="NCBI Taxonomy" id="472368"/>
    <lineage>
        <taxon>Eukaryota</taxon>
        <taxon>Viridiplantae</taxon>
        <taxon>Streptophyta</taxon>
        <taxon>Embryophyta</taxon>
        <taxon>Tracheophyta</taxon>
        <taxon>Spermatophyta</taxon>
        <taxon>Magnoliopsida</taxon>
        <taxon>eudicotyledons</taxon>
        <taxon>Gunneridae</taxon>
        <taxon>Pentapetalae</taxon>
        <taxon>asterids</taxon>
        <taxon>lamiids</taxon>
        <taxon>Lamiales</taxon>
        <taxon>Gesneriaceae</taxon>
        <taxon>Didymocarpoideae</taxon>
        <taxon>Trichosporeae</taxon>
        <taxon>Loxocarpinae</taxon>
        <taxon>Dorcoceras</taxon>
    </lineage>
</organism>
<evidence type="ECO:0000313" key="3">
    <source>
        <dbReference type="Proteomes" id="UP000250235"/>
    </source>
</evidence>
<dbReference type="GO" id="GO:0003980">
    <property type="term" value="F:UDP-glucose:glycoprotein glucosyltransferase activity"/>
    <property type="evidence" value="ECO:0007669"/>
    <property type="project" value="InterPro"/>
</dbReference>
<dbReference type="InterPro" id="IPR009448">
    <property type="entry name" value="UDP-g_GGtrans"/>
</dbReference>
<evidence type="ECO:0000313" key="2">
    <source>
        <dbReference type="EMBL" id="KZV49803.1"/>
    </source>
</evidence>
<dbReference type="EMBL" id="KQ992972">
    <property type="protein sequence ID" value="KZV49803.1"/>
    <property type="molecule type" value="Genomic_DNA"/>
</dbReference>
<dbReference type="InterPro" id="IPR040694">
    <property type="entry name" value="UGGT_TRXL_2"/>
</dbReference>
<dbReference type="GO" id="GO:0018279">
    <property type="term" value="P:protein N-linked glycosylation via asparagine"/>
    <property type="evidence" value="ECO:0007669"/>
    <property type="project" value="TreeGrafter"/>
</dbReference>
<dbReference type="PANTHER" id="PTHR11226">
    <property type="entry name" value="UDP-GLUCOSE GLYCOPROTEIN:GLUCOSYLTRANSFERASE"/>
    <property type="match status" value="1"/>
</dbReference>
<keyword evidence="2" id="KW-0808">Transferase</keyword>
<dbReference type="GO" id="GO:0051082">
    <property type="term" value="F:unfolded protein binding"/>
    <property type="evidence" value="ECO:0007669"/>
    <property type="project" value="TreeGrafter"/>
</dbReference>
<proteinExistence type="predicted"/>
<accession>A0A2Z7CSN1</accession>
<reference evidence="2 3" key="1">
    <citation type="journal article" date="2015" name="Proc. Natl. Acad. Sci. U.S.A.">
        <title>The resurrection genome of Boea hygrometrica: A blueprint for survival of dehydration.</title>
        <authorList>
            <person name="Xiao L."/>
            <person name="Yang G."/>
            <person name="Zhang L."/>
            <person name="Yang X."/>
            <person name="Zhao S."/>
            <person name="Ji Z."/>
            <person name="Zhou Q."/>
            <person name="Hu M."/>
            <person name="Wang Y."/>
            <person name="Chen M."/>
            <person name="Xu Y."/>
            <person name="Jin H."/>
            <person name="Xiao X."/>
            <person name="Hu G."/>
            <person name="Bao F."/>
            <person name="Hu Y."/>
            <person name="Wan P."/>
            <person name="Li L."/>
            <person name="Deng X."/>
            <person name="Kuang T."/>
            <person name="Xiang C."/>
            <person name="Zhu J.K."/>
            <person name="Oliver M.J."/>
            <person name="He Y."/>
        </authorList>
    </citation>
    <scope>NUCLEOTIDE SEQUENCE [LARGE SCALE GENOMIC DNA]</scope>
    <source>
        <strain evidence="3">cv. XS01</strain>
    </source>
</reference>
<dbReference type="GO" id="GO:0005783">
    <property type="term" value="C:endoplasmic reticulum"/>
    <property type="evidence" value="ECO:0007669"/>
    <property type="project" value="TreeGrafter"/>
</dbReference>
<gene>
    <name evidence="2" type="ORF">F511_23528</name>
</gene>
<dbReference type="OrthoDB" id="27683at2759"/>
<dbReference type="Proteomes" id="UP000250235">
    <property type="component" value="Unassembled WGS sequence"/>
</dbReference>
<name>A0A2Z7CSN1_9LAMI</name>
<feature type="domain" description="UGGT thioredoxin-like" evidence="1">
    <location>
        <begin position="25"/>
        <end position="72"/>
    </location>
</feature>
<dbReference type="GO" id="GO:0036503">
    <property type="term" value="P:ERAD pathway"/>
    <property type="evidence" value="ECO:0007669"/>
    <property type="project" value="TreeGrafter"/>
</dbReference>
<dbReference type="AlphaFoldDB" id="A0A2Z7CSN1"/>
<dbReference type="PANTHER" id="PTHR11226:SF0">
    <property type="entry name" value="UDP-GLUCOSE:GLYCOPROTEIN GLUCOSYLTRANSFERASE"/>
    <property type="match status" value="1"/>
</dbReference>
<protein>
    <submittedName>
        <fullName evidence="2">UDP-glucose:glycoprotein glucosyltransferase</fullName>
    </submittedName>
</protein>
<dbReference type="Pfam" id="PF18401">
    <property type="entry name" value="Thioredoxin_13"/>
    <property type="match status" value="1"/>
</dbReference>
<evidence type="ECO:0000259" key="1">
    <source>
        <dbReference type="Pfam" id="PF18401"/>
    </source>
</evidence>
<sequence>MQERKPELTSEVMAFRDYLLSSAISDTLEIWELKDLGHQTAQRIVHASDPLQAMQEINQNFPSVVSSLSRMSACYLGRQIGTEIVLRRS</sequence>
<keyword evidence="3" id="KW-1185">Reference proteome</keyword>